<dbReference type="InterPro" id="IPR011009">
    <property type="entry name" value="Kinase-like_dom_sf"/>
</dbReference>
<dbReference type="Proteomes" id="UP000031675">
    <property type="component" value="Unassembled WGS sequence"/>
</dbReference>
<dbReference type="InterPro" id="IPR000719">
    <property type="entry name" value="Prot_kinase_dom"/>
</dbReference>
<dbReference type="Gene3D" id="1.10.510.10">
    <property type="entry name" value="Transferase(Phosphotransferase) domain 1"/>
    <property type="match status" value="1"/>
</dbReference>
<comment type="caution">
    <text evidence="3">The sequence shown here is derived from an EMBL/GenBank/DDBJ whole genome shotgun (WGS) entry which is preliminary data.</text>
</comment>
<dbReference type="AlphaFoldDB" id="A0A0C2JF99"/>
<feature type="compositionally biased region" description="Low complexity" evidence="1">
    <location>
        <begin position="324"/>
        <end position="348"/>
    </location>
</feature>
<dbReference type="SUPFAM" id="SSF56112">
    <property type="entry name" value="Protein kinase-like (PK-like)"/>
    <property type="match status" value="1"/>
</dbReference>
<dbReference type="RefSeq" id="WP_040275290.1">
    <property type="nucleotide sequence ID" value="NZ_JROO01000035.1"/>
</dbReference>
<accession>A0A0C2JF99</accession>
<feature type="compositionally biased region" description="Basic and acidic residues" evidence="1">
    <location>
        <begin position="350"/>
        <end position="359"/>
    </location>
</feature>
<dbReference type="OrthoDB" id="3419087at2"/>
<evidence type="ECO:0000259" key="2">
    <source>
        <dbReference type="PROSITE" id="PS50011"/>
    </source>
</evidence>
<organism evidence="3 4">
    <name type="scientific">Streptomonospora alba</name>
    <dbReference type="NCBI Taxonomy" id="183763"/>
    <lineage>
        <taxon>Bacteria</taxon>
        <taxon>Bacillati</taxon>
        <taxon>Actinomycetota</taxon>
        <taxon>Actinomycetes</taxon>
        <taxon>Streptosporangiales</taxon>
        <taxon>Nocardiopsidaceae</taxon>
        <taxon>Streptomonospora</taxon>
    </lineage>
</organism>
<sequence length="725" mass="73104">MSAQTGADPAAHPPHLRPLAADDPASVGPYSLAGRLAEDAAGVVYAAADADGSPVAVRVAGERLAGSGDGSVLARRVEALRGLAGVCALPVLAAETGGERPWLATAPPFGETLRTRVEDRGPLSDGALIALAAGTAEALTAAELAGVAYGVITPDDVVLAPDGPRILGLDAVGGAGGSGLAAAEGPAEGTERAAWAGPETADGAAPSAPGDVYSWGCLVAYTATGRHPFRSGADADGPSDVRRRAREGNPDLSGVPTELAPLIALALAAEPGARPTAESAYRGLVAYASTDDTSQIATRDLDGRLRAALAEGWSGVAARQHAPAAWPAASAQPSPAADPADPAEPAAPVRQDDADDRAADSSGRGAAEPREDAAAEGASADAPAAGRPGALLTAIVTASSMSAAIAIGTAGFLIAGALAGDPAAPDTSPSPSSSFGSAEETVAEAAEALRTGESYRAIEDVEDVDGADAAERREYVLATPDGAPLFQSLTLLGDPEDPATGSTARIHRPESDGVVSRDFGGGSQGQYTAVQAPTDEDTAWGDSRAPVLGPFAALEDTMQVDERIEGDLNGTPALRVSGTFTVSADGTQHSDTPFDLWSGTDGRPLRLTYTAGGTEHEWEFTGFGGLDSRICGMVDGVPDLERAYLVPTSGDIDCGDVRPAVQDFLAIPESEQQAAGYVAEVGEWTCRLLPAPDGSAQTRAYSADAGACYRGGIGSPERVDLVVMD</sequence>
<name>A0A0C2JF99_9ACTN</name>
<evidence type="ECO:0000256" key="1">
    <source>
        <dbReference type="SAM" id="MobiDB-lite"/>
    </source>
</evidence>
<reference evidence="4" key="1">
    <citation type="journal article" date="2015" name="Chem. Biol.">
        <title>Structure, bioactivity, and resistance mechanism of streptomonomicin, an unusual lasso Peptide from an understudied halophilic actinomycete.</title>
        <authorList>
            <person name="Metelev M."/>
            <person name="Tietz J.I."/>
            <person name="Melby J.O."/>
            <person name="Blair P.M."/>
            <person name="Zhu L."/>
            <person name="Livnat I."/>
            <person name="Severinov K."/>
            <person name="Mitchell D.A."/>
        </authorList>
    </citation>
    <scope>NUCLEOTIDE SEQUENCE [LARGE SCALE GENOMIC DNA]</scope>
    <source>
        <strain evidence="4">YIM 90003</strain>
    </source>
</reference>
<proteinExistence type="predicted"/>
<feature type="compositionally biased region" description="Low complexity" evidence="1">
    <location>
        <begin position="375"/>
        <end position="385"/>
    </location>
</feature>
<feature type="domain" description="Protein kinase" evidence="2">
    <location>
        <begin position="30"/>
        <end position="288"/>
    </location>
</feature>
<gene>
    <name evidence="3" type="ORF">LP52_18325</name>
</gene>
<protein>
    <recommendedName>
        <fullName evidence="2">Protein kinase domain-containing protein</fullName>
    </recommendedName>
</protein>
<dbReference type="PROSITE" id="PS50011">
    <property type="entry name" value="PROTEIN_KINASE_DOM"/>
    <property type="match status" value="1"/>
</dbReference>
<feature type="region of interest" description="Disordered" evidence="1">
    <location>
        <begin position="1"/>
        <end position="23"/>
    </location>
</feature>
<dbReference type="GO" id="GO:0004672">
    <property type="term" value="F:protein kinase activity"/>
    <property type="evidence" value="ECO:0007669"/>
    <property type="project" value="InterPro"/>
</dbReference>
<feature type="region of interest" description="Disordered" evidence="1">
    <location>
        <begin position="324"/>
        <end position="385"/>
    </location>
</feature>
<dbReference type="GO" id="GO:0005524">
    <property type="term" value="F:ATP binding"/>
    <property type="evidence" value="ECO:0007669"/>
    <property type="project" value="InterPro"/>
</dbReference>
<dbReference type="SMART" id="SM00220">
    <property type="entry name" value="S_TKc"/>
    <property type="match status" value="1"/>
</dbReference>
<feature type="compositionally biased region" description="Basic and acidic residues" evidence="1">
    <location>
        <begin position="239"/>
        <end position="249"/>
    </location>
</feature>
<dbReference type="EMBL" id="JROO01000035">
    <property type="protein sequence ID" value="KIH97580.1"/>
    <property type="molecule type" value="Genomic_DNA"/>
</dbReference>
<feature type="region of interest" description="Disordered" evidence="1">
    <location>
        <begin position="422"/>
        <end position="442"/>
    </location>
</feature>
<evidence type="ECO:0000313" key="3">
    <source>
        <dbReference type="EMBL" id="KIH97580.1"/>
    </source>
</evidence>
<keyword evidence="4" id="KW-1185">Reference proteome</keyword>
<feature type="region of interest" description="Disordered" evidence="1">
    <location>
        <begin position="228"/>
        <end position="254"/>
    </location>
</feature>
<evidence type="ECO:0000313" key="4">
    <source>
        <dbReference type="Proteomes" id="UP000031675"/>
    </source>
</evidence>
<dbReference type="STRING" id="183763.LP52_18325"/>